<dbReference type="PANTHER" id="PTHR10270:SF161">
    <property type="entry name" value="SEX-DETERMINING REGION Y PROTEIN"/>
    <property type="match status" value="1"/>
</dbReference>
<keyword evidence="3" id="KW-0539">Nucleus</keyword>
<dbReference type="GO" id="GO:0030154">
    <property type="term" value="P:cell differentiation"/>
    <property type="evidence" value="ECO:0007669"/>
    <property type="project" value="TreeGrafter"/>
</dbReference>
<feature type="non-terminal residue" evidence="5">
    <location>
        <position position="87"/>
    </location>
</feature>
<evidence type="ECO:0000259" key="4">
    <source>
        <dbReference type="PROSITE" id="PS50118"/>
    </source>
</evidence>
<dbReference type="OrthoDB" id="6247875at2759"/>
<keyword evidence="6" id="KW-1185">Reference proteome</keyword>
<dbReference type="InterPro" id="IPR050140">
    <property type="entry name" value="SRY-related_HMG-box_TF-like"/>
</dbReference>
<feature type="DNA-binding region" description="HMG box" evidence="3">
    <location>
        <begin position="1"/>
        <end position="74"/>
    </location>
</feature>
<reference evidence="5 6" key="1">
    <citation type="submission" date="2014-04" db="EMBL/GenBank/DDBJ databases">
        <authorList>
            <consortium name="DOE Joint Genome Institute"/>
            <person name="Kuo A."/>
            <person name="Kohler A."/>
            <person name="Nagy L.G."/>
            <person name="Floudas D."/>
            <person name="Copeland A."/>
            <person name="Barry K.W."/>
            <person name="Cichocki N."/>
            <person name="Veneault-Fourrey C."/>
            <person name="LaButti K."/>
            <person name="Lindquist E.A."/>
            <person name="Lipzen A."/>
            <person name="Lundell T."/>
            <person name="Morin E."/>
            <person name="Murat C."/>
            <person name="Sun H."/>
            <person name="Tunlid A."/>
            <person name="Henrissat B."/>
            <person name="Grigoriev I.V."/>
            <person name="Hibbett D.S."/>
            <person name="Martin F."/>
            <person name="Nordberg H.P."/>
            <person name="Cantor M.N."/>
            <person name="Hua S.X."/>
        </authorList>
    </citation>
    <scope>NUCLEOTIDE SEQUENCE [LARGE SCALE GENOMIC DNA]</scope>
    <source>
        <strain evidence="5 6">Foug A</strain>
    </source>
</reference>
<proteinExistence type="predicted"/>
<evidence type="ECO:0000256" key="1">
    <source>
        <dbReference type="ARBA" id="ARBA00023125"/>
    </source>
</evidence>
<dbReference type="SMART" id="SM00398">
    <property type="entry name" value="HMG"/>
    <property type="match status" value="1"/>
</dbReference>
<dbReference type="GO" id="GO:0001228">
    <property type="term" value="F:DNA-binding transcription activator activity, RNA polymerase II-specific"/>
    <property type="evidence" value="ECO:0007669"/>
    <property type="project" value="TreeGrafter"/>
</dbReference>
<evidence type="ECO:0000313" key="5">
    <source>
        <dbReference type="EMBL" id="KIM61152.1"/>
    </source>
</evidence>
<dbReference type="STRING" id="1036808.A0A0C3A8H9"/>
<dbReference type="AlphaFoldDB" id="A0A0C3A8H9"/>
<dbReference type="InterPro" id="IPR009071">
    <property type="entry name" value="HMG_box_dom"/>
</dbReference>
<keyword evidence="2" id="KW-0804">Transcription</keyword>
<dbReference type="GO" id="GO:0005634">
    <property type="term" value="C:nucleus"/>
    <property type="evidence" value="ECO:0007669"/>
    <property type="project" value="UniProtKB-UniRule"/>
</dbReference>
<dbReference type="PROSITE" id="PS50118">
    <property type="entry name" value="HMG_BOX_2"/>
    <property type="match status" value="1"/>
</dbReference>
<dbReference type="PANTHER" id="PTHR10270">
    <property type="entry name" value="SOX TRANSCRIPTION FACTOR"/>
    <property type="match status" value="1"/>
</dbReference>
<organism evidence="5 6">
    <name type="scientific">Scleroderma citrinum Foug A</name>
    <dbReference type="NCBI Taxonomy" id="1036808"/>
    <lineage>
        <taxon>Eukaryota</taxon>
        <taxon>Fungi</taxon>
        <taxon>Dikarya</taxon>
        <taxon>Basidiomycota</taxon>
        <taxon>Agaricomycotina</taxon>
        <taxon>Agaricomycetes</taxon>
        <taxon>Agaricomycetidae</taxon>
        <taxon>Boletales</taxon>
        <taxon>Sclerodermatineae</taxon>
        <taxon>Sclerodermataceae</taxon>
        <taxon>Scleroderma</taxon>
    </lineage>
</organism>
<dbReference type="InParanoid" id="A0A0C3A8H9"/>
<gene>
    <name evidence="5" type="ORF">SCLCIDRAFT_81131</name>
</gene>
<dbReference type="SUPFAM" id="SSF47095">
    <property type="entry name" value="HMG-box"/>
    <property type="match status" value="1"/>
</dbReference>
<name>A0A0C3A8H9_9AGAM</name>
<dbReference type="HOGENOM" id="CLU_082854_6_2_1"/>
<sequence>IPRPRNAFIIFRCDYSREHAAQTTQESDEQSLSKTLSKRAAEAWKQLSATEKDKYRHLADREREEHTRIYPHYRFRPMRRQASGNKK</sequence>
<dbReference type="InterPro" id="IPR036910">
    <property type="entry name" value="HMG_box_dom_sf"/>
</dbReference>
<dbReference type="EMBL" id="KN822055">
    <property type="protein sequence ID" value="KIM61152.1"/>
    <property type="molecule type" value="Genomic_DNA"/>
</dbReference>
<dbReference type="CDD" id="cd01389">
    <property type="entry name" value="HMG-box_ROX1-like"/>
    <property type="match status" value="1"/>
</dbReference>
<accession>A0A0C3A8H9</accession>
<dbReference type="Gene3D" id="1.10.30.10">
    <property type="entry name" value="High mobility group box domain"/>
    <property type="match status" value="1"/>
</dbReference>
<evidence type="ECO:0000256" key="3">
    <source>
        <dbReference type="PROSITE-ProRule" id="PRU00267"/>
    </source>
</evidence>
<protein>
    <recommendedName>
        <fullName evidence="4">HMG box domain-containing protein</fullName>
    </recommendedName>
</protein>
<reference evidence="6" key="2">
    <citation type="submission" date="2015-01" db="EMBL/GenBank/DDBJ databases">
        <title>Evolutionary Origins and Diversification of the Mycorrhizal Mutualists.</title>
        <authorList>
            <consortium name="DOE Joint Genome Institute"/>
            <consortium name="Mycorrhizal Genomics Consortium"/>
            <person name="Kohler A."/>
            <person name="Kuo A."/>
            <person name="Nagy L.G."/>
            <person name="Floudas D."/>
            <person name="Copeland A."/>
            <person name="Barry K.W."/>
            <person name="Cichocki N."/>
            <person name="Veneault-Fourrey C."/>
            <person name="LaButti K."/>
            <person name="Lindquist E.A."/>
            <person name="Lipzen A."/>
            <person name="Lundell T."/>
            <person name="Morin E."/>
            <person name="Murat C."/>
            <person name="Riley R."/>
            <person name="Ohm R."/>
            <person name="Sun H."/>
            <person name="Tunlid A."/>
            <person name="Henrissat B."/>
            <person name="Grigoriev I.V."/>
            <person name="Hibbett D.S."/>
            <person name="Martin F."/>
        </authorList>
    </citation>
    <scope>NUCLEOTIDE SEQUENCE [LARGE SCALE GENOMIC DNA]</scope>
    <source>
        <strain evidence="6">Foug A</strain>
    </source>
</reference>
<evidence type="ECO:0000256" key="2">
    <source>
        <dbReference type="ARBA" id="ARBA00023163"/>
    </source>
</evidence>
<evidence type="ECO:0000313" key="6">
    <source>
        <dbReference type="Proteomes" id="UP000053989"/>
    </source>
</evidence>
<dbReference type="GO" id="GO:0000978">
    <property type="term" value="F:RNA polymerase II cis-regulatory region sequence-specific DNA binding"/>
    <property type="evidence" value="ECO:0007669"/>
    <property type="project" value="TreeGrafter"/>
</dbReference>
<feature type="non-terminal residue" evidence="5">
    <location>
        <position position="1"/>
    </location>
</feature>
<keyword evidence="1 3" id="KW-0238">DNA-binding</keyword>
<dbReference type="Proteomes" id="UP000053989">
    <property type="component" value="Unassembled WGS sequence"/>
</dbReference>
<dbReference type="Pfam" id="PF00505">
    <property type="entry name" value="HMG_box"/>
    <property type="match status" value="1"/>
</dbReference>
<feature type="domain" description="HMG box" evidence="4">
    <location>
        <begin position="1"/>
        <end position="74"/>
    </location>
</feature>